<dbReference type="Proteomes" id="UP000321026">
    <property type="component" value="Unassembled WGS sequence"/>
</dbReference>
<comment type="caution">
    <text evidence="1">The sequence shown here is derived from an EMBL/GenBank/DDBJ whole genome shotgun (WGS) entry which is preliminary data.</text>
</comment>
<dbReference type="Gene3D" id="1.10.260.40">
    <property type="entry name" value="lambda repressor-like DNA-binding domains"/>
    <property type="match status" value="1"/>
</dbReference>
<dbReference type="AlphaFoldDB" id="A0A5C7J5Y2"/>
<dbReference type="InterPro" id="IPR010982">
    <property type="entry name" value="Lambda_DNA-bd_dom_sf"/>
</dbReference>
<protein>
    <submittedName>
        <fullName evidence="1">Uncharacterized protein</fullName>
    </submittedName>
</protein>
<evidence type="ECO:0000313" key="1">
    <source>
        <dbReference type="EMBL" id="TXG76897.1"/>
    </source>
</evidence>
<reference evidence="1 2" key="1">
    <citation type="submission" date="2018-09" db="EMBL/GenBank/DDBJ databases">
        <title>Metagenome Assembled Genomes from an Advanced Water Purification Facility.</title>
        <authorList>
            <person name="Stamps B.W."/>
            <person name="Spear J.R."/>
        </authorList>
    </citation>
    <scope>NUCLEOTIDE SEQUENCE [LARGE SCALE GENOMIC DNA]</scope>
    <source>
        <strain evidence="1">Bin_63_2</strain>
    </source>
</reference>
<accession>A0A5C7J5Y2</accession>
<dbReference type="EMBL" id="SSDS01000060">
    <property type="protein sequence ID" value="TXG76897.1"/>
    <property type="molecule type" value="Genomic_DNA"/>
</dbReference>
<organism evidence="1 2">
    <name type="scientific">Candidatus Dojkabacteria bacterium</name>
    <dbReference type="NCBI Taxonomy" id="2099670"/>
    <lineage>
        <taxon>Bacteria</taxon>
        <taxon>Candidatus Dojkabacteria</taxon>
    </lineage>
</organism>
<sequence length="208" mass="23437">MVFDRKLISELDGKLVGLRIKSCRVLTGFNQDEFSSNHGVALPSLKSWELGVIPRREGILRLIEAFKNDGVFVNLQWLLFGHGTGPAFNLGPIDADNTDDSLWHAFKKECVVSRDNPIVSIVADDEMDPFFTKGEMVFGKLIDAQLLIDDINKRESGKPLLVCLAQDRYEPRWVHVVDGKFFSRSVKTSALRAIDSLSFAKICWHQMA</sequence>
<name>A0A5C7J5Y2_9BACT</name>
<dbReference type="GO" id="GO:0003677">
    <property type="term" value="F:DNA binding"/>
    <property type="evidence" value="ECO:0007669"/>
    <property type="project" value="InterPro"/>
</dbReference>
<gene>
    <name evidence="1" type="ORF">E6Q11_03755</name>
</gene>
<proteinExistence type="predicted"/>
<evidence type="ECO:0000313" key="2">
    <source>
        <dbReference type="Proteomes" id="UP000321026"/>
    </source>
</evidence>